<dbReference type="SUPFAM" id="SSF51735">
    <property type="entry name" value="NAD(P)-binding Rossmann-fold domains"/>
    <property type="match status" value="2"/>
</dbReference>
<dbReference type="InterPro" id="IPR016036">
    <property type="entry name" value="Malonyl_transacylase_ACP-bd"/>
</dbReference>
<keyword evidence="6" id="KW-0597">Phosphoprotein</keyword>
<dbReference type="Gene3D" id="3.30.559.10">
    <property type="entry name" value="Chloramphenicol acetyltransferase-like domain"/>
    <property type="match status" value="1"/>
</dbReference>
<dbReference type="InterPro" id="IPR018201">
    <property type="entry name" value="Ketoacyl_synth_AS"/>
</dbReference>
<dbReference type="InterPro" id="IPR041464">
    <property type="entry name" value="TubC_N"/>
</dbReference>
<dbReference type="PROSITE" id="PS52004">
    <property type="entry name" value="KS3_2"/>
    <property type="match status" value="1"/>
</dbReference>
<dbReference type="InterPro" id="IPR001242">
    <property type="entry name" value="Condensation_dom"/>
</dbReference>
<dbReference type="Gene3D" id="3.40.50.720">
    <property type="entry name" value="NAD(P)-binding Rossmann-like Domain"/>
    <property type="match status" value="1"/>
</dbReference>
<dbReference type="SMART" id="SM00822">
    <property type="entry name" value="PKS_KR"/>
    <property type="match status" value="1"/>
</dbReference>
<dbReference type="GO" id="GO:0004312">
    <property type="term" value="F:fatty acid synthase activity"/>
    <property type="evidence" value="ECO:0007669"/>
    <property type="project" value="TreeGrafter"/>
</dbReference>
<dbReference type="Pfam" id="PF18563">
    <property type="entry name" value="TubC_N"/>
    <property type="match status" value="1"/>
</dbReference>
<dbReference type="InterPro" id="IPR010071">
    <property type="entry name" value="AA_adenyl_dom"/>
</dbReference>
<dbReference type="InterPro" id="IPR014031">
    <property type="entry name" value="Ketoacyl_synth_C"/>
</dbReference>
<dbReference type="OrthoDB" id="9778690at2"/>
<dbReference type="InterPro" id="IPR000873">
    <property type="entry name" value="AMP-dep_synth/lig_dom"/>
</dbReference>
<dbReference type="InterPro" id="IPR050091">
    <property type="entry name" value="PKS_NRPS_Biosynth_Enz"/>
</dbReference>
<dbReference type="Pfam" id="PF02801">
    <property type="entry name" value="Ketoacyl-synt_C"/>
    <property type="match status" value="1"/>
</dbReference>
<dbReference type="GO" id="GO:0044550">
    <property type="term" value="P:secondary metabolite biosynthetic process"/>
    <property type="evidence" value="ECO:0007669"/>
    <property type="project" value="UniProtKB-ARBA"/>
</dbReference>
<name>A0A560ESQ5_9PROT</name>
<comment type="subcellular location">
    <subcellularLocation>
        <location evidence="2">Cytoplasm</location>
    </subcellularLocation>
</comment>
<evidence type="ECO:0000256" key="7">
    <source>
        <dbReference type="ARBA" id="ARBA00022679"/>
    </source>
</evidence>
<evidence type="ECO:0000256" key="1">
    <source>
        <dbReference type="ARBA" id="ARBA00001957"/>
    </source>
</evidence>
<dbReference type="GO" id="GO:0071770">
    <property type="term" value="P:DIM/DIP cell wall layer assembly"/>
    <property type="evidence" value="ECO:0007669"/>
    <property type="project" value="TreeGrafter"/>
</dbReference>
<evidence type="ECO:0000256" key="9">
    <source>
        <dbReference type="ARBA" id="ARBA00029443"/>
    </source>
</evidence>
<dbReference type="CDD" id="cd08953">
    <property type="entry name" value="KR_2_SDR_x"/>
    <property type="match status" value="1"/>
</dbReference>
<dbReference type="InterPro" id="IPR036291">
    <property type="entry name" value="NAD(P)-bd_dom_sf"/>
</dbReference>
<dbReference type="SUPFAM" id="SSF52151">
    <property type="entry name" value="FabD/lysophospholipase-like"/>
    <property type="match status" value="1"/>
</dbReference>
<dbReference type="Pfam" id="PF00975">
    <property type="entry name" value="Thioesterase"/>
    <property type="match status" value="1"/>
</dbReference>
<dbReference type="InterPro" id="IPR014030">
    <property type="entry name" value="Ketoacyl_synth_N"/>
</dbReference>
<feature type="compositionally biased region" description="Low complexity" evidence="10">
    <location>
        <begin position="1"/>
        <end position="10"/>
    </location>
</feature>
<dbReference type="SUPFAM" id="SSF53474">
    <property type="entry name" value="alpha/beta-Hydrolases"/>
    <property type="match status" value="1"/>
</dbReference>
<evidence type="ECO:0000256" key="6">
    <source>
        <dbReference type="ARBA" id="ARBA00022553"/>
    </source>
</evidence>
<dbReference type="InterPro" id="IPR016035">
    <property type="entry name" value="Acyl_Trfase/lysoPLipase"/>
</dbReference>
<dbReference type="Gene3D" id="3.30.70.250">
    <property type="entry name" value="Malonyl-CoA ACP transacylase, ACP-binding"/>
    <property type="match status" value="1"/>
</dbReference>
<comment type="similarity">
    <text evidence="9">In the C-terminal section; belongs to the NRP synthetase family.</text>
</comment>
<dbReference type="CDD" id="cd00833">
    <property type="entry name" value="PKS"/>
    <property type="match status" value="1"/>
</dbReference>
<dbReference type="InterPro" id="IPR045851">
    <property type="entry name" value="AMP-bd_C_sf"/>
</dbReference>
<dbReference type="Pfam" id="PF00668">
    <property type="entry name" value="Condensation"/>
    <property type="match status" value="1"/>
</dbReference>
<dbReference type="InterPro" id="IPR013968">
    <property type="entry name" value="PKS_KR"/>
</dbReference>
<evidence type="ECO:0000256" key="4">
    <source>
        <dbReference type="ARBA" id="ARBA00022450"/>
    </source>
</evidence>
<evidence type="ECO:0000313" key="13">
    <source>
        <dbReference type="EMBL" id="TWB12409.1"/>
    </source>
</evidence>
<dbReference type="InterPro" id="IPR029058">
    <property type="entry name" value="AB_hydrolase_fold"/>
</dbReference>
<dbReference type="InterPro" id="IPR057326">
    <property type="entry name" value="KR_dom"/>
</dbReference>
<keyword evidence="5" id="KW-0963">Cytoplasm</keyword>
<organism evidence="13 14">
    <name type="scientific">Nitrospirillum amazonense</name>
    <dbReference type="NCBI Taxonomy" id="28077"/>
    <lineage>
        <taxon>Bacteria</taxon>
        <taxon>Pseudomonadati</taxon>
        <taxon>Pseudomonadota</taxon>
        <taxon>Alphaproteobacteria</taxon>
        <taxon>Rhodospirillales</taxon>
        <taxon>Azospirillaceae</taxon>
        <taxon>Nitrospirillum</taxon>
    </lineage>
</organism>
<reference evidence="13 14" key="1">
    <citation type="submission" date="2019-06" db="EMBL/GenBank/DDBJ databases">
        <title>Genomic Encyclopedia of Type Strains, Phase IV (KMG-V): Genome sequencing to study the core and pangenomes of soil and plant-associated prokaryotes.</title>
        <authorList>
            <person name="Whitman W."/>
        </authorList>
    </citation>
    <scope>NUCLEOTIDE SEQUENCE [LARGE SCALE GENOMIC DNA]</scope>
    <source>
        <strain evidence="13 14">BR 11880</strain>
    </source>
</reference>
<comment type="pathway">
    <text evidence="3">Antibiotic biosynthesis.</text>
</comment>
<dbReference type="SMART" id="SM00825">
    <property type="entry name" value="PKS_KS"/>
    <property type="match status" value="1"/>
</dbReference>
<gene>
    <name evidence="13" type="ORF">FBZ89_12422</name>
</gene>
<dbReference type="SUPFAM" id="SSF47336">
    <property type="entry name" value="ACP-like"/>
    <property type="match status" value="2"/>
</dbReference>
<dbReference type="EMBL" id="VITN01000024">
    <property type="protein sequence ID" value="TWB12409.1"/>
    <property type="molecule type" value="Genomic_DNA"/>
</dbReference>
<proteinExistence type="inferred from homology"/>
<dbReference type="SUPFAM" id="SSF55048">
    <property type="entry name" value="Probable ACP-binding domain of malonyl-CoA ACP transacylase"/>
    <property type="match status" value="1"/>
</dbReference>
<dbReference type="Pfam" id="PF00550">
    <property type="entry name" value="PP-binding"/>
    <property type="match status" value="2"/>
</dbReference>
<dbReference type="RefSeq" id="WP_145753420.1">
    <property type="nucleotide sequence ID" value="NZ_VITN01000024.1"/>
</dbReference>
<sequence length="3300" mass="346660">MSAEPLLAAGPPAPPGPSPAWDAEGRRAAELLVRLERMGARLEAREGRLRVDAPAGVLDDATKEAMRAAKTGLIALLQARQSDGIAPIPRGREAVFPLSLPQHAFYMLERLQPGSRAYNVFSLRRLRGAVDPGRLSQALDVVVRRHEPLRTRFILVNGKPQQRVEAPFGAPLAVIDLSVLPDESRKHALARVTDRSRAPRFDLAAGRLFRVELITLDAGEAVLSLAMHHIIADAASLDIFYSELAAAYYAPAHHADNGGAGPNPPAVQYADYAAWQSDRLARGLLDPQIDYWRRRLAALPNLLAAMGANSSGPGLETVRGVLGGGDRRRLADLARQAGTTSFVALLGLFMVLLGRYSRGRDIPVIVPTAGRDRDEVARLIGVFITGLVVRGRVEPGASVAALLSDLSRRVAEALEHSELSIESLEGLLRQRREPLPGLDGLSKIAFNHISTGRAMVAGEAMVEVIESDRQESVFDLMMITIDTPDGLDFKLEIRPGLLGPGGGRRLLDEFLHLVGSALDGGVGAVLDDLAHEVGGLDARRRALLQRCGADSLPLHLLSRPLPCAVSAEGAVAVMRAALARRPDLAAALRPVPAPSACPAVLVEDGSADGEAWAASVVACLSADAWRQTRERWADAPPSPAQGVLRICVVEGSELVVAASEALADAGELAALADGLAAAMGGGHLALPGPTRWRAAAVALAPDPPAAVASPALWCAQGGWVSAGHTLAGELWDRLHAAADQHGITPARLVRGACLLLSATLGDVEEPLALDFLEADGDGRVHAGRLVTTDAWLDPGAAPLAVMVATPEYELPGFTVVPTDIWFTARRAADDSMAPPLDRLVRPGARLRLDFIAGPRHGLLRLTACADAVGGDGGLWLRRLALLLRQLADGPPGFSRLGYLLPDDDGRMAAMAGETCPLPVPPLAAAMVRAVAAARPDRPAVSSLAGETLTYADLMAAVDKVAAALPAPGAAIGVSVARTEFLPAILLGIFSAGCVYVPLDPRLPPRRLADMVSRVDAALVVVDETTQHLFAPLGVPLTTPDKMRAARVSVPAVGDGVNPEATAYVMFTSGSSGRPKGVRLSHRALAAFLDAMLRAPGVYEDDVLLATTTVSFDISLLELLLPLCAGARVVVADEDTPRDGRRLADALRRTGTTLFQATPSAWRMLLDAGWPGDPDLRALSGGEAMPDALARALRSRTREAWNMYGPTETTIWSACGRVEAPDVAAAAGFQDRPQSLGTAIANTRLCIVDRRGCTVPPGGMGELLIGGAGLAIGYLDDGQRTAQAFREVTVMGARAYHTGDRVALGLDGRLYYRGRRDRQVKIRGHRIELPEIEAALLSWPGVGDAVAAVEGEGADARLAAFVTGDVDTVALRRGLKDALPPYMLPHRVDLLPALPRLLNGKIDFAGLMARQGAGEQEMALPAPMAARSAGSGAAGPAAIERDLIDIWRALLGHADFGVGDNFFDVGGHSLLLLQSRDKVNARFDVRIEVIDLFDSPTIRAQSELIAARRRTATPQTVAAEAPPQGETPRRRDVAVVGMAGRFPGAGDLDAFWRNLVAGTESITFLTEDELLRDGADPDLVASDDYVKVAALLDDVELFDAAFFGLSPGEAERMDPQHRLLLECAQAALDDAGYAPRVTGEKVGLFAGTGFSSYFFTNIQHDDATMSSVSPLELLYANDKDYAVAQVAYRLDLRGPCVTVGSACSTGLVAIHQACEALVVGACDLALAGAAKVMTPQRRGYMHLPGGIMSPDGHCRVFDESGGGTVFGSGVGVVVLKPLERALADGDAIHAVIKGGAVNNDGGDKLGLTAPSQLGQARVLRQALAASGVAPESVGYIETHGTGTALGDMVEVAAIRDAYGDGGANGGDAEACILGAVKANIGHLDSAAGLAGFIKAVLCVANGVIPPVPNVRGLNPKLRFGAGRFSVNQTLVPWAPADRPRRAGVSSFGIGGTNAHLLIEQAPYRDGRLDVIGDAAAPPDGRMLFVLSAHSPTALQQARRHLCGHLDRAGGALDLRDVAFTLAVGRSPQSWRWAAVAGNVGELRARLDADDPMPPVAVGQRRTPVVFLLPGQGSQRLGMAAALYRREAAFRAALDECLAHVEAAGGGDLRALLLAMEADPGALTETARAQPALFAMEYALAALWQAWGVVPDAMLGHSLGEWVAAALSGVMPLADAARLIVIRGHAMQACPAGRMVALAAPAEAVAHCLEPEISVAACNAPDVTVIAGPAAAMAATVARLEARGLQARPLHTSHAFHSAAMDAAVPAVRAALAEVAFQAPAIRWISNLTGRWIMDQQATDPDYWCQQLRMPVRFWDGLCCLRETFNDAFMVEVGPGTTLADLVVQNTRARALSSLAGRNGDDYGAMLSAAGALWQAGGALDMQAVTRAAGGRRVHLPPKALERHRHWITPVEGQGPRPRRRGDPADWGKIDTWRRRAALPSPAPEEIAATPWLVLGRGTSALEEAVVAVLHQAGGQVLRMPWGDATGSAPPSATIAPMGPVADDPAAYSQIAALAAGGARCLRIICFWSPREPDGDAVVSDGAAFLDRLMFLIQGLASDDPARRGQVAVVTRGLGAISAGERIDPFAALCLGPVRGGGHEAPNVRLAAVDVGDADVQADQWEQAGALVAELAAGLPDQEVALRGRGRWIRMVEPLALPPPAEPVLQPGGLYAITGGLGDLGFALAKHLAVRWRARLALFSGTPADDPGPAGARVRSRIAELTALMGECPPLYHARVEDAQAMNAAFAELRGTFGPVNGVFHLAGVADGRLLAWRQAGAAAPVLAPKVDGSLVVSGIARAQGIPLLVFFSSLTARLGTVGQLVYASANAFMDALALRNVEDGLRTYAIGWDSWRDMGMAARMGAVEGLAAMARATRRNGIDPAAGLATLEAILGQHEPHVLVSPIDWAARVAAEPALRSGGDAVSAASATEPPRRTPRPRTMPPPVPPETEAEGRLVALWEESFGVAPLGTRDSFFDLGGTSLQAVRMVRSIGALLGQPLSPNVLLRAATIAELVAAASGATPATAQRAASAPTVTLIRDGAAHEPPLVLIHPVGGEVLVYRDLAQTLADRPIHGLSFPKDAPAADLATVERMADAYARAICTALPGLPAVCLGGSSFGGMVALEIARRFQADGGPDVASLLLIDTPGPGEVTAALDRDAEILAYMTSHLPAEARLGLADLQEQPEESLLDYFCDRLRVVAPEAAMGKGQLADLLAVFRHNHRAMLDYRPAPFNGLVHFIRALERRPAYDPVHPERAWASICRDLVIHQAAGNHVTMHAPPHVATLARVVDSILAGTEKSAVA</sequence>
<dbReference type="SUPFAM" id="SSF53901">
    <property type="entry name" value="Thiolase-like"/>
    <property type="match status" value="1"/>
</dbReference>
<dbReference type="PROSITE" id="PS00012">
    <property type="entry name" value="PHOSPHOPANTETHEINE"/>
    <property type="match status" value="1"/>
</dbReference>
<dbReference type="InterPro" id="IPR020806">
    <property type="entry name" value="PKS_PP-bd"/>
</dbReference>
<evidence type="ECO:0000259" key="11">
    <source>
        <dbReference type="PROSITE" id="PS50075"/>
    </source>
</evidence>
<dbReference type="PROSITE" id="PS00606">
    <property type="entry name" value="KS3_1"/>
    <property type="match status" value="1"/>
</dbReference>
<dbReference type="InterPro" id="IPR054514">
    <property type="entry name" value="RhiE-like_linker"/>
</dbReference>
<comment type="caution">
    <text evidence="13">The sequence shown here is derived from an EMBL/GenBank/DDBJ whole genome shotgun (WGS) entry which is preliminary data.</text>
</comment>
<dbReference type="Gene3D" id="1.10.1200.10">
    <property type="entry name" value="ACP-like"/>
    <property type="match status" value="2"/>
</dbReference>
<dbReference type="InterPro" id="IPR009081">
    <property type="entry name" value="PP-bd_ACP"/>
</dbReference>
<evidence type="ECO:0000259" key="12">
    <source>
        <dbReference type="PROSITE" id="PS52004"/>
    </source>
</evidence>
<dbReference type="InterPro" id="IPR001227">
    <property type="entry name" value="Ac_transferase_dom_sf"/>
</dbReference>
<evidence type="ECO:0000313" key="14">
    <source>
        <dbReference type="Proteomes" id="UP000319859"/>
    </source>
</evidence>
<dbReference type="InterPro" id="IPR023213">
    <property type="entry name" value="CAT-like_dom_sf"/>
</dbReference>
<dbReference type="Gene3D" id="3.30.70.3290">
    <property type="match status" value="1"/>
</dbReference>
<dbReference type="CDD" id="cd19531">
    <property type="entry name" value="LCL_NRPS-like"/>
    <property type="match status" value="1"/>
</dbReference>
<dbReference type="Pfam" id="PF00109">
    <property type="entry name" value="ketoacyl-synt"/>
    <property type="match status" value="1"/>
</dbReference>
<feature type="domain" description="Carrier" evidence="11">
    <location>
        <begin position="2944"/>
        <end position="3019"/>
    </location>
</feature>
<dbReference type="InterPro" id="IPR020845">
    <property type="entry name" value="AMP-binding_CS"/>
</dbReference>
<dbReference type="GO" id="GO:0006633">
    <property type="term" value="P:fatty acid biosynthetic process"/>
    <property type="evidence" value="ECO:0007669"/>
    <property type="project" value="InterPro"/>
</dbReference>
<evidence type="ECO:0000256" key="3">
    <source>
        <dbReference type="ARBA" id="ARBA00004792"/>
    </source>
</evidence>
<dbReference type="Pfam" id="PF22336">
    <property type="entry name" value="RhiE-like_linker"/>
    <property type="match status" value="1"/>
</dbReference>
<dbReference type="Proteomes" id="UP000319859">
    <property type="component" value="Unassembled WGS sequence"/>
</dbReference>
<dbReference type="GO" id="GO:0004315">
    <property type="term" value="F:3-oxoacyl-[acyl-carrier-protein] synthase activity"/>
    <property type="evidence" value="ECO:0007669"/>
    <property type="project" value="InterPro"/>
</dbReference>
<dbReference type="Gene3D" id="1.10.10.1830">
    <property type="entry name" value="Non-ribosomal peptide synthase, adenylation domain"/>
    <property type="match status" value="1"/>
</dbReference>
<dbReference type="SMART" id="SM00827">
    <property type="entry name" value="PKS_AT"/>
    <property type="match status" value="1"/>
</dbReference>
<dbReference type="Gene3D" id="3.30.559.30">
    <property type="entry name" value="Nonribosomal peptide synthetase, condensation domain"/>
    <property type="match status" value="1"/>
</dbReference>
<dbReference type="Pfam" id="PF08659">
    <property type="entry name" value="KR"/>
    <property type="match status" value="1"/>
</dbReference>
<feature type="region of interest" description="Disordered" evidence="10">
    <location>
        <begin position="2916"/>
        <end position="2947"/>
    </location>
</feature>
<dbReference type="SMART" id="SM00823">
    <property type="entry name" value="PKS_PP"/>
    <property type="match status" value="2"/>
</dbReference>
<evidence type="ECO:0000256" key="2">
    <source>
        <dbReference type="ARBA" id="ARBA00004496"/>
    </source>
</evidence>
<keyword evidence="4" id="KW-0596">Phosphopantetheine</keyword>
<dbReference type="GO" id="GO:0005886">
    <property type="term" value="C:plasma membrane"/>
    <property type="evidence" value="ECO:0007669"/>
    <property type="project" value="TreeGrafter"/>
</dbReference>
<feature type="domain" description="Carrier" evidence="11">
    <location>
        <begin position="1433"/>
        <end position="1508"/>
    </location>
</feature>
<dbReference type="InterPro" id="IPR020841">
    <property type="entry name" value="PKS_Beta-ketoAc_synthase_dom"/>
</dbReference>
<dbReference type="InterPro" id="IPR014043">
    <property type="entry name" value="Acyl_transferase_dom"/>
</dbReference>
<evidence type="ECO:0000256" key="8">
    <source>
        <dbReference type="ARBA" id="ARBA00022737"/>
    </source>
</evidence>
<dbReference type="GO" id="GO:0031177">
    <property type="term" value="F:phosphopantetheine binding"/>
    <property type="evidence" value="ECO:0007669"/>
    <property type="project" value="InterPro"/>
</dbReference>
<dbReference type="InterPro" id="IPR036736">
    <property type="entry name" value="ACP-like_sf"/>
</dbReference>
<dbReference type="Pfam" id="PF00698">
    <property type="entry name" value="Acyl_transf_1"/>
    <property type="match status" value="1"/>
</dbReference>
<dbReference type="Gene3D" id="3.40.50.12780">
    <property type="entry name" value="N-terminal domain of ligase-like"/>
    <property type="match status" value="1"/>
</dbReference>
<dbReference type="Pfam" id="PF00501">
    <property type="entry name" value="AMP-binding"/>
    <property type="match status" value="1"/>
</dbReference>
<dbReference type="InterPro" id="IPR006162">
    <property type="entry name" value="Ppantetheine_attach_site"/>
</dbReference>
<protein>
    <submittedName>
        <fullName evidence="13">Amino acid adenylation domain-containing protein</fullName>
    </submittedName>
</protein>
<evidence type="ECO:0000256" key="5">
    <source>
        <dbReference type="ARBA" id="ARBA00022490"/>
    </source>
</evidence>
<dbReference type="GO" id="GO:0005737">
    <property type="term" value="C:cytoplasm"/>
    <property type="evidence" value="ECO:0007669"/>
    <property type="project" value="UniProtKB-SubCell"/>
</dbReference>
<dbReference type="SUPFAM" id="SSF52777">
    <property type="entry name" value="CoA-dependent acyltransferases"/>
    <property type="match status" value="2"/>
</dbReference>
<dbReference type="PROSITE" id="PS50075">
    <property type="entry name" value="CARRIER"/>
    <property type="match status" value="2"/>
</dbReference>
<dbReference type="Gene3D" id="3.40.366.10">
    <property type="entry name" value="Malonyl-Coenzyme A Acyl Carrier Protein, domain 2"/>
    <property type="match status" value="1"/>
</dbReference>
<evidence type="ECO:0000256" key="10">
    <source>
        <dbReference type="SAM" id="MobiDB-lite"/>
    </source>
</evidence>
<dbReference type="PANTHER" id="PTHR43775">
    <property type="entry name" value="FATTY ACID SYNTHASE"/>
    <property type="match status" value="1"/>
</dbReference>
<dbReference type="Gene3D" id="3.40.47.10">
    <property type="match status" value="1"/>
</dbReference>
<dbReference type="PANTHER" id="PTHR43775:SF37">
    <property type="entry name" value="SI:DKEY-61P9.11"/>
    <property type="match status" value="1"/>
</dbReference>
<dbReference type="InterPro" id="IPR044894">
    <property type="entry name" value="TubC_N_sf"/>
</dbReference>
<keyword evidence="7" id="KW-0808">Transferase</keyword>
<dbReference type="InterPro" id="IPR001031">
    <property type="entry name" value="Thioesterase"/>
</dbReference>
<keyword evidence="8" id="KW-0677">Repeat</keyword>
<feature type="domain" description="Ketosynthase family 3 (KS3)" evidence="12">
    <location>
        <begin position="1529"/>
        <end position="1959"/>
    </location>
</feature>
<dbReference type="InterPro" id="IPR042099">
    <property type="entry name" value="ANL_N_sf"/>
</dbReference>
<dbReference type="NCBIfam" id="TIGR01733">
    <property type="entry name" value="AA-adenyl-dom"/>
    <property type="match status" value="1"/>
</dbReference>
<dbReference type="Gene3D" id="3.30.300.30">
    <property type="match status" value="1"/>
</dbReference>
<feature type="region of interest" description="Disordered" evidence="10">
    <location>
        <begin position="1"/>
        <end position="22"/>
    </location>
</feature>
<dbReference type="PROSITE" id="PS00455">
    <property type="entry name" value="AMP_BINDING"/>
    <property type="match status" value="1"/>
</dbReference>
<dbReference type="InterPro" id="IPR016039">
    <property type="entry name" value="Thiolase-like"/>
</dbReference>
<comment type="cofactor">
    <cofactor evidence="1">
        <name>pantetheine 4'-phosphate</name>
        <dbReference type="ChEBI" id="CHEBI:47942"/>
    </cofactor>
</comment>
<dbReference type="Gene3D" id="3.40.50.1820">
    <property type="entry name" value="alpha/beta hydrolase"/>
    <property type="match status" value="1"/>
</dbReference>
<accession>A0A560ESQ5</accession>
<dbReference type="SUPFAM" id="SSF56801">
    <property type="entry name" value="Acetyl-CoA synthetase-like"/>
    <property type="match status" value="1"/>
</dbReference>